<dbReference type="Proteomes" id="UP000319578">
    <property type="component" value="Unassembled WGS sequence"/>
</dbReference>
<evidence type="ECO:0000259" key="8">
    <source>
        <dbReference type="Pfam" id="PF05504"/>
    </source>
</evidence>
<dbReference type="AlphaFoldDB" id="A0A0K9YLR7"/>
<dbReference type="GO" id="GO:0009847">
    <property type="term" value="P:spore germination"/>
    <property type="evidence" value="ECO:0007669"/>
    <property type="project" value="InterPro"/>
</dbReference>
<feature type="domain" description="Spore germination GerAC-like C-terminal" evidence="8">
    <location>
        <begin position="203"/>
        <end position="370"/>
    </location>
</feature>
<organism evidence="11 12">
    <name type="scientific">Brevibacillus reuszeri</name>
    <dbReference type="NCBI Taxonomy" id="54915"/>
    <lineage>
        <taxon>Bacteria</taxon>
        <taxon>Bacillati</taxon>
        <taxon>Bacillota</taxon>
        <taxon>Bacilli</taxon>
        <taxon>Bacillales</taxon>
        <taxon>Paenibacillaceae</taxon>
        <taxon>Brevibacillus</taxon>
    </lineage>
</organism>
<evidence type="ECO:0000256" key="1">
    <source>
        <dbReference type="ARBA" id="ARBA00004635"/>
    </source>
</evidence>
<feature type="domain" description="Spore germination protein N-terminal" evidence="9">
    <location>
        <begin position="29"/>
        <end position="192"/>
    </location>
</feature>
<dbReference type="EMBL" id="BJON01000020">
    <property type="protein sequence ID" value="GED71316.1"/>
    <property type="molecule type" value="Genomic_DNA"/>
</dbReference>
<name>A0A0K9YLR7_9BACL</name>
<sequence>MTRLATYMLVVIVASMFLAGCSPEIERPSLEDMAFIGVIGFDYINKKDVKVSVSSPVPSTHSKEKTQVYSTVATVMSEAMLKMSTKAERTMSLSQLRVILFSEEYARKVGIRKVILDLYRNPIVGENAFVAIVKGSAEELIRASYQNKPELNTYLNDLLRPRAETAFSSFTSIQDSVFMMTNEVSDPNLPYLVKEDDDVQIAKVALFKDDKMIGSISQREGKLIQALLGRNRLPRMSFEYQEQTSKGKKTEQIVFDFVWSKSKVRSNGSLERPVISMQLGMRGVLIGYTGNKDLKSNHAMGLLKKQLESEIKKETLKLLQRLQKAGVDPASLEESLRQKYYGEWTRPIAMELYQKAGFNIVINLEIVGYGTIK</sequence>
<evidence type="ECO:0000313" key="10">
    <source>
        <dbReference type="EMBL" id="GED71316.1"/>
    </source>
</evidence>
<keyword evidence="4" id="KW-0732">Signal</keyword>
<dbReference type="PROSITE" id="PS51257">
    <property type="entry name" value="PROKAR_LIPOPROTEIN"/>
    <property type="match status" value="1"/>
</dbReference>
<dbReference type="OrthoDB" id="2592518at2"/>
<dbReference type="PANTHER" id="PTHR35789:SF1">
    <property type="entry name" value="SPORE GERMINATION PROTEIN B3"/>
    <property type="match status" value="1"/>
</dbReference>
<keyword evidence="13" id="KW-1185">Reference proteome</keyword>
<dbReference type="InterPro" id="IPR038501">
    <property type="entry name" value="Spore_GerAC_C_sf"/>
</dbReference>
<evidence type="ECO:0000313" key="13">
    <source>
        <dbReference type="Proteomes" id="UP000319578"/>
    </source>
</evidence>
<evidence type="ECO:0000256" key="5">
    <source>
        <dbReference type="ARBA" id="ARBA00023136"/>
    </source>
</evidence>
<keyword evidence="3" id="KW-0309">Germination</keyword>
<dbReference type="Proteomes" id="UP000036834">
    <property type="component" value="Unassembled WGS sequence"/>
</dbReference>
<dbReference type="Pfam" id="PF05504">
    <property type="entry name" value="Spore_GerAC"/>
    <property type="match status" value="1"/>
</dbReference>
<dbReference type="PATRIC" id="fig|54915.3.peg.4687"/>
<dbReference type="InterPro" id="IPR046953">
    <property type="entry name" value="Spore_GerAC-like_C"/>
</dbReference>
<dbReference type="Pfam" id="PF25198">
    <property type="entry name" value="Spore_GerAC_N"/>
    <property type="match status" value="1"/>
</dbReference>
<evidence type="ECO:0000259" key="9">
    <source>
        <dbReference type="Pfam" id="PF25198"/>
    </source>
</evidence>
<reference evidence="10 13" key="3">
    <citation type="submission" date="2019-06" db="EMBL/GenBank/DDBJ databases">
        <title>Whole genome shotgun sequence of Brevibacillus reuszeri NBRC 15719.</title>
        <authorList>
            <person name="Hosoyama A."/>
            <person name="Uohara A."/>
            <person name="Ohji S."/>
            <person name="Ichikawa N."/>
        </authorList>
    </citation>
    <scope>NUCLEOTIDE SEQUENCE [LARGE SCALE GENOMIC DNA]</scope>
    <source>
        <strain evidence="10 13">NBRC 15719</strain>
    </source>
</reference>
<reference evidence="12" key="1">
    <citation type="submission" date="2015-07" db="EMBL/GenBank/DDBJ databases">
        <title>Genome sequencing project for genomic taxonomy and phylogenomics of Bacillus-like bacteria.</title>
        <authorList>
            <person name="Liu B."/>
            <person name="Wang J."/>
            <person name="Zhu Y."/>
            <person name="Liu G."/>
            <person name="Chen Q."/>
            <person name="Chen Z."/>
            <person name="Lan J."/>
            <person name="Che J."/>
            <person name="Ge C."/>
            <person name="Shi H."/>
            <person name="Pan Z."/>
            <person name="Liu X."/>
        </authorList>
    </citation>
    <scope>NUCLEOTIDE SEQUENCE [LARGE SCALE GENOMIC DNA]</scope>
    <source>
        <strain evidence="12">DSM 9887</strain>
    </source>
</reference>
<reference evidence="11" key="2">
    <citation type="submission" date="2015-07" db="EMBL/GenBank/DDBJ databases">
        <title>MeaNS - Measles Nucleotide Surveillance Program.</title>
        <authorList>
            <person name="Tran T."/>
            <person name="Druce J."/>
        </authorList>
    </citation>
    <scope>NUCLEOTIDE SEQUENCE</scope>
    <source>
        <strain evidence="11">DSM 9887</strain>
    </source>
</reference>
<keyword evidence="7" id="KW-0449">Lipoprotein</keyword>
<comment type="subcellular location">
    <subcellularLocation>
        <location evidence="1">Membrane</location>
        <topology evidence="1">Lipid-anchor</topology>
    </subcellularLocation>
</comment>
<dbReference type="GO" id="GO:0016020">
    <property type="term" value="C:membrane"/>
    <property type="evidence" value="ECO:0007669"/>
    <property type="project" value="UniProtKB-SubCell"/>
</dbReference>
<dbReference type="STRING" id="54915.ADS79_27500"/>
<dbReference type="NCBIfam" id="TIGR02887">
    <property type="entry name" value="spore_ger_x_C"/>
    <property type="match status" value="1"/>
</dbReference>
<keyword evidence="6" id="KW-0564">Palmitate</keyword>
<dbReference type="PANTHER" id="PTHR35789">
    <property type="entry name" value="SPORE GERMINATION PROTEIN B3"/>
    <property type="match status" value="1"/>
</dbReference>
<evidence type="ECO:0000256" key="6">
    <source>
        <dbReference type="ARBA" id="ARBA00023139"/>
    </source>
</evidence>
<evidence type="ECO:0000313" key="11">
    <source>
        <dbReference type="EMBL" id="KNB69606.1"/>
    </source>
</evidence>
<dbReference type="Gene3D" id="3.30.300.210">
    <property type="entry name" value="Nutrient germinant receptor protein C, domain 3"/>
    <property type="match status" value="1"/>
</dbReference>
<evidence type="ECO:0000256" key="3">
    <source>
        <dbReference type="ARBA" id="ARBA00022544"/>
    </source>
</evidence>
<gene>
    <name evidence="11" type="ORF">ADS79_27500</name>
    <name evidence="10" type="ORF">BRE01_50180</name>
</gene>
<dbReference type="InterPro" id="IPR008844">
    <property type="entry name" value="Spore_GerAC-like"/>
</dbReference>
<keyword evidence="5" id="KW-0472">Membrane</keyword>
<protein>
    <submittedName>
        <fullName evidence="11">Spore gernimation protein</fullName>
    </submittedName>
</protein>
<proteinExistence type="inferred from homology"/>
<evidence type="ECO:0000256" key="7">
    <source>
        <dbReference type="ARBA" id="ARBA00023288"/>
    </source>
</evidence>
<dbReference type="InterPro" id="IPR057336">
    <property type="entry name" value="GerAC_N"/>
</dbReference>
<evidence type="ECO:0000256" key="2">
    <source>
        <dbReference type="ARBA" id="ARBA00007886"/>
    </source>
</evidence>
<dbReference type="EMBL" id="LGIQ01000011">
    <property type="protein sequence ID" value="KNB69606.1"/>
    <property type="molecule type" value="Genomic_DNA"/>
</dbReference>
<accession>A0A0K9YLR7</accession>
<evidence type="ECO:0000256" key="4">
    <source>
        <dbReference type="ARBA" id="ARBA00022729"/>
    </source>
</evidence>
<comment type="caution">
    <text evidence="11">The sequence shown here is derived from an EMBL/GenBank/DDBJ whole genome shotgun (WGS) entry which is preliminary data.</text>
</comment>
<evidence type="ECO:0000313" key="12">
    <source>
        <dbReference type="Proteomes" id="UP000036834"/>
    </source>
</evidence>
<comment type="similarity">
    <text evidence="2">Belongs to the GerABKC lipoprotein family.</text>
</comment>